<reference evidence="2 3" key="1">
    <citation type="submission" date="2024-01" db="EMBL/GenBank/DDBJ databases">
        <title>Genome assemblies of Stephania.</title>
        <authorList>
            <person name="Yang L."/>
        </authorList>
    </citation>
    <scope>NUCLEOTIDE SEQUENCE [LARGE SCALE GENOMIC DNA]</scope>
    <source>
        <strain evidence="2">JXDWG</strain>
        <tissue evidence="2">Leaf</tissue>
    </source>
</reference>
<evidence type="ECO:0000313" key="3">
    <source>
        <dbReference type="Proteomes" id="UP001419268"/>
    </source>
</evidence>
<name>A0AAP0HDQ1_9MAGN</name>
<keyword evidence="1" id="KW-1133">Transmembrane helix</keyword>
<sequence>MSKVLGDCTTMFCLISTLPYGLLILEIRLFRKLRFMFCKLQRNARIDKMVGLSRSMRNQVKMYLSLQTRFFVEIIAKGNSLCLHKKAIKSIGY</sequence>
<feature type="transmembrane region" description="Helical" evidence="1">
    <location>
        <begin position="12"/>
        <end position="30"/>
    </location>
</feature>
<proteinExistence type="predicted"/>
<evidence type="ECO:0000256" key="1">
    <source>
        <dbReference type="SAM" id="Phobius"/>
    </source>
</evidence>
<keyword evidence="3" id="KW-1185">Reference proteome</keyword>
<accession>A0AAP0HDQ1</accession>
<evidence type="ECO:0000313" key="2">
    <source>
        <dbReference type="EMBL" id="KAK9083204.1"/>
    </source>
</evidence>
<dbReference type="Proteomes" id="UP001419268">
    <property type="component" value="Unassembled WGS sequence"/>
</dbReference>
<organism evidence="2 3">
    <name type="scientific">Stephania cephalantha</name>
    <dbReference type="NCBI Taxonomy" id="152367"/>
    <lineage>
        <taxon>Eukaryota</taxon>
        <taxon>Viridiplantae</taxon>
        <taxon>Streptophyta</taxon>
        <taxon>Embryophyta</taxon>
        <taxon>Tracheophyta</taxon>
        <taxon>Spermatophyta</taxon>
        <taxon>Magnoliopsida</taxon>
        <taxon>Ranunculales</taxon>
        <taxon>Menispermaceae</taxon>
        <taxon>Menispermoideae</taxon>
        <taxon>Cissampelideae</taxon>
        <taxon>Stephania</taxon>
    </lineage>
</organism>
<comment type="caution">
    <text evidence="2">The sequence shown here is derived from an EMBL/GenBank/DDBJ whole genome shotgun (WGS) entry which is preliminary data.</text>
</comment>
<dbReference type="EMBL" id="JBBNAG010000013">
    <property type="protein sequence ID" value="KAK9083204.1"/>
    <property type="molecule type" value="Genomic_DNA"/>
</dbReference>
<dbReference type="AlphaFoldDB" id="A0AAP0HDQ1"/>
<gene>
    <name evidence="2" type="ORF">Scep_029675</name>
</gene>
<keyword evidence="1" id="KW-0812">Transmembrane</keyword>
<keyword evidence="1" id="KW-0472">Membrane</keyword>
<protein>
    <submittedName>
        <fullName evidence="2">Uncharacterized protein</fullName>
    </submittedName>
</protein>